<gene>
    <name evidence="1" type="ORF">RCL2_000611100</name>
</gene>
<dbReference type="EMBL" id="BLAL01000040">
    <property type="protein sequence ID" value="GES78804.1"/>
    <property type="molecule type" value="Genomic_DNA"/>
</dbReference>
<accession>A0A8H3L1C2</accession>
<proteinExistence type="predicted"/>
<name>A0A8H3L1C2_9GLOM</name>
<organism evidence="1 2">
    <name type="scientific">Rhizophagus clarus</name>
    <dbReference type="NCBI Taxonomy" id="94130"/>
    <lineage>
        <taxon>Eukaryota</taxon>
        <taxon>Fungi</taxon>
        <taxon>Fungi incertae sedis</taxon>
        <taxon>Mucoromycota</taxon>
        <taxon>Glomeromycotina</taxon>
        <taxon>Glomeromycetes</taxon>
        <taxon>Glomerales</taxon>
        <taxon>Glomeraceae</taxon>
        <taxon>Rhizophagus</taxon>
    </lineage>
</organism>
<comment type="caution">
    <text evidence="1">The sequence shown here is derived from an EMBL/GenBank/DDBJ whole genome shotgun (WGS) entry which is preliminary data.</text>
</comment>
<dbReference type="OrthoDB" id="2445855at2759"/>
<dbReference type="Proteomes" id="UP000615446">
    <property type="component" value="Unassembled WGS sequence"/>
</dbReference>
<evidence type="ECO:0000313" key="2">
    <source>
        <dbReference type="Proteomes" id="UP000615446"/>
    </source>
</evidence>
<protein>
    <submittedName>
        <fullName evidence="1">Uncharacterized protein</fullName>
    </submittedName>
</protein>
<dbReference type="AlphaFoldDB" id="A0A8H3L1C2"/>
<sequence>METSFNCLILDDETLNSKNNNEIFTKLGDDRYNIEKFKVDYLKDYICNVNKSDKRAVRLWKVNVVDEVAIKEKLKR</sequence>
<evidence type="ECO:0000313" key="1">
    <source>
        <dbReference type="EMBL" id="GES78804.1"/>
    </source>
</evidence>
<reference evidence="1" key="1">
    <citation type="submission" date="2019-10" db="EMBL/GenBank/DDBJ databases">
        <title>Conservation and host-specific expression of non-tandemly repeated heterogenous ribosome RNA gene in arbuscular mycorrhizal fungi.</title>
        <authorList>
            <person name="Maeda T."/>
            <person name="Kobayashi Y."/>
            <person name="Nakagawa T."/>
            <person name="Ezawa T."/>
            <person name="Yamaguchi K."/>
            <person name="Bino T."/>
            <person name="Nishimoto Y."/>
            <person name="Shigenobu S."/>
            <person name="Kawaguchi M."/>
        </authorList>
    </citation>
    <scope>NUCLEOTIDE SEQUENCE</scope>
    <source>
        <strain evidence="1">HR1</strain>
    </source>
</reference>